<dbReference type="OrthoDB" id="3691767at2"/>
<proteinExistence type="predicted"/>
<sequence length="205" mass="22881">MEYVSESSGVQFIILGGPSGSGKSYLAERFGAPHIQLDNYYREIAEDAHRPFPRTPYGEIDWDHHETWNDSAALDSMMELLENGRTTVPAYDISTSSYVGSEVVELAGGPIIAEGIFADRILQPLRQLEVPVQGIYVREPSSTTALRRFARDVSESRKPVPFLVKRGLSLWRAEASVRNRYLGAGFQEMNKPDLKSYLSSLPNSP</sequence>
<protein>
    <submittedName>
        <fullName evidence="1">Uridine kinase</fullName>
    </submittedName>
</protein>
<evidence type="ECO:0000313" key="2">
    <source>
        <dbReference type="Proteomes" id="UP000183530"/>
    </source>
</evidence>
<dbReference type="STRING" id="556325.BHE16_02175"/>
<dbReference type="InterPro" id="IPR027417">
    <property type="entry name" value="P-loop_NTPase"/>
</dbReference>
<dbReference type="KEGG" id="nae:BHE16_02175"/>
<evidence type="ECO:0000313" key="1">
    <source>
        <dbReference type="EMBL" id="APF40020.1"/>
    </source>
</evidence>
<accession>A0A1L2ZLE3</accession>
<name>A0A1L2ZLE3_9MICC</name>
<keyword evidence="1" id="KW-0808">Transferase</keyword>
<reference evidence="1 2" key="1">
    <citation type="submission" date="2016-11" db="EMBL/GenBank/DDBJ databases">
        <title>Genome sequencing of Zhihengliuella aestuarii B18 antagonistic to Plasmodiophora brassicae.</title>
        <authorList>
            <person name="Luo Y."/>
        </authorList>
    </citation>
    <scope>NUCLEOTIDE SEQUENCE [LARGE SCALE GENOMIC DNA]</scope>
    <source>
        <strain evidence="1 2">B18</strain>
    </source>
</reference>
<dbReference type="GO" id="GO:0016301">
    <property type="term" value="F:kinase activity"/>
    <property type="evidence" value="ECO:0007669"/>
    <property type="project" value="UniProtKB-KW"/>
</dbReference>
<dbReference type="Gene3D" id="3.40.50.300">
    <property type="entry name" value="P-loop containing nucleotide triphosphate hydrolases"/>
    <property type="match status" value="1"/>
</dbReference>
<dbReference type="RefSeq" id="WP_071893498.1">
    <property type="nucleotide sequence ID" value="NZ_CP018135.1"/>
</dbReference>
<gene>
    <name evidence="1" type="ORF">BHE16_02175</name>
</gene>
<keyword evidence="2" id="KW-1185">Reference proteome</keyword>
<dbReference type="SUPFAM" id="SSF52540">
    <property type="entry name" value="P-loop containing nucleoside triphosphate hydrolases"/>
    <property type="match status" value="1"/>
</dbReference>
<keyword evidence="1" id="KW-0418">Kinase</keyword>
<dbReference type="Proteomes" id="UP000183530">
    <property type="component" value="Chromosome"/>
</dbReference>
<dbReference type="AlphaFoldDB" id="A0A1L2ZLE3"/>
<dbReference type="EMBL" id="CP018135">
    <property type="protein sequence ID" value="APF40020.1"/>
    <property type="molecule type" value="Genomic_DNA"/>
</dbReference>
<organism evidence="1 2">
    <name type="scientific">Neomicrococcus aestuarii</name>
    <dbReference type="NCBI Taxonomy" id="556325"/>
    <lineage>
        <taxon>Bacteria</taxon>
        <taxon>Bacillati</taxon>
        <taxon>Actinomycetota</taxon>
        <taxon>Actinomycetes</taxon>
        <taxon>Micrococcales</taxon>
        <taxon>Micrococcaceae</taxon>
        <taxon>Neomicrococcus</taxon>
    </lineage>
</organism>